<evidence type="ECO:0000313" key="2">
    <source>
        <dbReference type="Proteomes" id="UP000694541"/>
    </source>
</evidence>
<proteinExistence type="predicted"/>
<dbReference type="Ensembl" id="ENSANIT00000014743.1">
    <property type="protein sequence ID" value="ENSANIP00000014253.1"/>
    <property type="gene ID" value="ENSANIG00000009678.1"/>
</dbReference>
<sequence length="73" mass="7984">MSLQNIAYEDSRCSLIPVICVTVCTALLGCFKRGADPGMPEPTIWRYVLVPDAHAIPLQIVTVWGVISGQQQL</sequence>
<dbReference type="AlphaFoldDB" id="A0A8B9MUX2"/>
<reference evidence="1" key="1">
    <citation type="submission" date="2025-08" db="UniProtKB">
        <authorList>
            <consortium name="Ensembl"/>
        </authorList>
    </citation>
    <scope>IDENTIFICATION</scope>
</reference>
<accession>A0A8B9MUX2</accession>
<keyword evidence="2" id="KW-1185">Reference proteome</keyword>
<name>A0A8B9MUX2_9AVES</name>
<protein>
    <submittedName>
        <fullName evidence="1">Uncharacterized protein</fullName>
    </submittedName>
</protein>
<evidence type="ECO:0000313" key="1">
    <source>
        <dbReference type="Ensembl" id="ENSANIP00000014253.1"/>
    </source>
</evidence>
<dbReference type="Proteomes" id="UP000694541">
    <property type="component" value="Unplaced"/>
</dbReference>
<reference evidence="1" key="2">
    <citation type="submission" date="2025-09" db="UniProtKB">
        <authorList>
            <consortium name="Ensembl"/>
        </authorList>
    </citation>
    <scope>IDENTIFICATION</scope>
</reference>
<organism evidence="1 2">
    <name type="scientific">Accipiter nisus</name>
    <name type="common">Eurasian sparrowhawk</name>
    <dbReference type="NCBI Taxonomy" id="211598"/>
    <lineage>
        <taxon>Eukaryota</taxon>
        <taxon>Metazoa</taxon>
        <taxon>Chordata</taxon>
        <taxon>Craniata</taxon>
        <taxon>Vertebrata</taxon>
        <taxon>Euteleostomi</taxon>
        <taxon>Archelosauria</taxon>
        <taxon>Archosauria</taxon>
        <taxon>Dinosauria</taxon>
        <taxon>Saurischia</taxon>
        <taxon>Theropoda</taxon>
        <taxon>Coelurosauria</taxon>
        <taxon>Aves</taxon>
        <taxon>Neognathae</taxon>
        <taxon>Neoaves</taxon>
        <taxon>Telluraves</taxon>
        <taxon>Accipitrimorphae</taxon>
        <taxon>Accipitriformes</taxon>
        <taxon>Accipitridae</taxon>
        <taxon>Accipitrinae</taxon>
        <taxon>Accipiter</taxon>
    </lineage>
</organism>